<dbReference type="InterPro" id="IPR043159">
    <property type="entry name" value="Lectin_gal-bd_sf"/>
</dbReference>
<dbReference type="RefSeq" id="XP_010507417.1">
    <property type="nucleotide sequence ID" value="XM_010509115.1"/>
</dbReference>
<dbReference type="Gene3D" id="2.60.120.740">
    <property type="match status" value="1"/>
</dbReference>
<reference evidence="2" key="1">
    <citation type="journal article" date="2014" name="Nat. Commun.">
        <title>The emerging biofuel crop Camelina sativa retains a highly undifferentiated hexaploid genome structure.</title>
        <authorList>
            <person name="Kagale S."/>
            <person name="Koh C."/>
            <person name="Nixon J."/>
            <person name="Bollina V."/>
            <person name="Clarke W.E."/>
            <person name="Tuteja R."/>
            <person name="Spillane C."/>
            <person name="Robinson S.J."/>
            <person name="Links M.G."/>
            <person name="Clarke C."/>
            <person name="Higgins E.E."/>
            <person name="Huebert T."/>
            <person name="Sharpe A.G."/>
            <person name="Parkin I.A."/>
        </authorList>
    </citation>
    <scope>NUCLEOTIDE SEQUENCE [LARGE SCALE GENOMIC DNA]</scope>
    <source>
        <strain evidence="2">cv. DH55</strain>
    </source>
</reference>
<proteinExistence type="predicted"/>
<sequence>MNHVGATVEVLSSTAGPSHGVLQTYTKVTQNWVITNIIDKDITGRLYKSVRGPIRRLYCQDGYIITKINFADYGNPTGTCEHFRDGNCGAPATLRLVKKNCLGKKPKCVFLVTDEVFGPSHCKGPPTLAVDATCTKT</sequence>
<dbReference type="InterPro" id="IPR000922">
    <property type="entry name" value="Lectin_gal-bd_dom"/>
</dbReference>
<dbReference type="Proteomes" id="UP000694864">
    <property type="component" value="Chromosome 4"/>
</dbReference>
<reference evidence="3" key="2">
    <citation type="submission" date="2025-08" db="UniProtKB">
        <authorList>
            <consortium name="RefSeq"/>
        </authorList>
    </citation>
    <scope>IDENTIFICATION</scope>
    <source>
        <tissue evidence="3">Leaf</tissue>
    </source>
</reference>
<feature type="domain" description="SUEL-type lectin" evidence="1">
    <location>
        <begin position="49"/>
        <end position="135"/>
    </location>
</feature>
<evidence type="ECO:0000259" key="1">
    <source>
        <dbReference type="PROSITE" id="PS50228"/>
    </source>
</evidence>
<dbReference type="GeneID" id="104784039"/>
<gene>
    <name evidence="3" type="primary">LOC104784039</name>
</gene>
<dbReference type="CDD" id="cd22842">
    <property type="entry name" value="Gal_Rha_Lectin_BGal"/>
    <property type="match status" value="1"/>
</dbReference>
<dbReference type="Pfam" id="PF02140">
    <property type="entry name" value="SUEL_Lectin"/>
    <property type="match status" value="1"/>
</dbReference>
<name>A0ABM0YXF8_CAMSA</name>
<organism evidence="2 3">
    <name type="scientific">Camelina sativa</name>
    <name type="common">False flax</name>
    <name type="synonym">Myagrum sativum</name>
    <dbReference type="NCBI Taxonomy" id="90675"/>
    <lineage>
        <taxon>Eukaryota</taxon>
        <taxon>Viridiplantae</taxon>
        <taxon>Streptophyta</taxon>
        <taxon>Embryophyta</taxon>
        <taxon>Tracheophyta</taxon>
        <taxon>Spermatophyta</taxon>
        <taxon>Magnoliopsida</taxon>
        <taxon>eudicotyledons</taxon>
        <taxon>Gunneridae</taxon>
        <taxon>Pentapetalae</taxon>
        <taxon>rosids</taxon>
        <taxon>malvids</taxon>
        <taxon>Brassicales</taxon>
        <taxon>Brassicaceae</taxon>
        <taxon>Camelineae</taxon>
        <taxon>Camelina</taxon>
    </lineage>
</organism>
<keyword evidence="2" id="KW-1185">Reference proteome</keyword>
<dbReference type="PROSITE" id="PS50228">
    <property type="entry name" value="SUEL_LECTIN"/>
    <property type="match status" value="1"/>
</dbReference>
<evidence type="ECO:0000313" key="3">
    <source>
        <dbReference type="RefSeq" id="XP_010507417.1"/>
    </source>
</evidence>
<evidence type="ECO:0000313" key="2">
    <source>
        <dbReference type="Proteomes" id="UP000694864"/>
    </source>
</evidence>
<protein>
    <submittedName>
        <fullName evidence="3">Beta-galactosidase 15-like</fullName>
    </submittedName>
</protein>
<accession>A0ABM0YXF8</accession>